<dbReference type="EMBL" id="JAGINU010000001">
    <property type="protein sequence ID" value="MBP2367580.1"/>
    <property type="molecule type" value="Genomic_DNA"/>
</dbReference>
<reference evidence="1 2" key="1">
    <citation type="submission" date="2021-03" db="EMBL/GenBank/DDBJ databases">
        <title>Sequencing the genomes of 1000 actinobacteria strains.</title>
        <authorList>
            <person name="Klenk H.-P."/>
        </authorList>
    </citation>
    <scope>NUCLEOTIDE SEQUENCE [LARGE SCALE GENOMIC DNA]</scope>
    <source>
        <strain evidence="1 2">DSM 45256</strain>
    </source>
</reference>
<dbReference type="RefSeq" id="WP_281071450.1">
    <property type="nucleotide sequence ID" value="NZ_JAGINU010000001.1"/>
</dbReference>
<dbReference type="Proteomes" id="UP001519295">
    <property type="component" value="Unassembled WGS sequence"/>
</dbReference>
<gene>
    <name evidence="1" type="ORF">JOF36_003276</name>
</gene>
<proteinExistence type="predicted"/>
<protein>
    <submittedName>
        <fullName evidence="1">Uncharacterized protein</fullName>
    </submittedName>
</protein>
<evidence type="ECO:0000313" key="2">
    <source>
        <dbReference type="Proteomes" id="UP001519295"/>
    </source>
</evidence>
<accession>A0ABS4VUG5</accession>
<keyword evidence="2" id="KW-1185">Reference proteome</keyword>
<sequence length="42" mass="4558">MSATVPEPFVHDLGHGFHLYVQLDGSWGLNNVGIHVGREAVT</sequence>
<organism evidence="1 2">
    <name type="scientific">Pseudonocardia parietis</name>
    <dbReference type="NCBI Taxonomy" id="570936"/>
    <lineage>
        <taxon>Bacteria</taxon>
        <taxon>Bacillati</taxon>
        <taxon>Actinomycetota</taxon>
        <taxon>Actinomycetes</taxon>
        <taxon>Pseudonocardiales</taxon>
        <taxon>Pseudonocardiaceae</taxon>
        <taxon>Pseudonocardia</taxon>
    </lineage>
</organism>
<comment type="caution">
    <text evidence="1">The sequence shown here is derived from an EMBL/GenBank/DDBJ whole genome shotgun (WGS) entry which is preliminary data.</text>
</comment>
<evidence type="ECO:0000313" key="1">
    <source>
        <dbReference type="EMBL" id="MBP2367580.1"/>
    </source>
</evidence>
<name>A0ABS4VUG5_9PSEU</name>